<dbReference type="PANTHER" id="PTHR43308">
    <property type="entry name" value="OUTER MEMBRANE PROTEIN ALPHA-RELATED"/>
    <property type="match status" value="1"/>
</dbReference>
<evidence type="ECO:0000313" key="3">
    <source>
        <dbReference type="EMBL" id="SCL86542.1"/>
    </source>
</evidence>
<feature type="domain" description="SLH" evidence="2">
    <location>
        <begin position="155"/>
        <end position="218"/>
    </location>
</feature>
<evidence type="ECO:0000259" key="2">
    <source>
        <dbReference type="PROSITE" id="PS51272"/>
    </source>
</evidence>
<feature type="domain" description="SLH" evidence="2">
    <location>
        <begin position="34"/>
        <end position="97"/>
    </location>
</feature>
<feature type="domain" description="SLH" evidence="2">
    <location>
        <begin position="98"/>
        <end position="154"/>
    </location>
</feature>
<dbReference type="InterPro" id="IPR001119">
    <property type="entry name" value="SLH_dom"/>
</dbReference>
<proteinExistence type="predicted"/>
<accession>A0AAX2CDN9</accession>
<evidence type="ECO:0000313" key="4">
    <source>
        <dbReference type="Proteomes" id="UP000242164"/>
    </source>
</evidence>
<dbReference type="EMBL" id="FMIK01000018">
    <property type="protein sequence ID" value="SCL86542.1"/>
    <property type="molecule type" value="Genomic_DNA"/>
</dbReference>
<comment type="caution">
    <text evidence="3">The sequence shown here is derived from an EMBL/GenBank/DDBJ whole genome shotgun (WGS) entry which is preliminary data.</text>
</comment>
<dbReference type="Pfam" id="PF00395">
    <property type="entry name" value="SLH"/>
    <property type="match status" value="3"/>
</dbReference>
<gene>
    <name evidence="3" type="ORF">BCB44BAC_00959</name>
</gene>
<organism evidence="3 4">
    <name type="scientific">Bacillus cytotoxicus</name>
    <dbReference type="NCBI Taxonomy" id="580165"/>
    <lineage>
        <taxon>Bacteria</taxon>
        <taxon>Bacillati</taxon>
        <taxon>Bacillota</taxon>
        <taxon>Bacilli</taxon>
        <taxon>Bacillales</taxon>
        <taxon>Bacillaceae</taxon>
        <taxon>Bacillus</taxon>
        <taxon>Bacillus cereus group</taxon>
    </lineage>
</organism>
<evidence type="ECO:0000256" key="1">
    <source>
        <dbReference type="ARBA" id="ARBA00022729"/>
    </source>
</evidence>
<protein>
    <submittedName>
        <fullName evidence="3">S-layer domain protein</fullName>
    </submittedName>
</protein>
<keyword evidence="1" id="KW-0732">Signal</keyword>
<dbReference type="InterPro" id="IPR051465">
    <property type="entry name" value="Cell_Envelope_Struct_Comp"/>
</dbReference>
<dbReference type="PANTHER" id="PTHR43308:SF1">
    <property type="entry name" value="OUTER MEMBRANE PROTEIN ALPHA"/>
    <property type="match status" value="1"/>
</dbReference>
<dbReference type="Proteomes" id="UP000242164">
    <property type="component" value="Unassembled WGS sequence"/>
</dbReference>
<dbReference type="GeneID" id="33896216"/>
<sequence>MKKKVCRVMTTAAIVGGLLISAGTAPIRAEEYPEMIVFADVPVGHWAYDDIMDLVYHKFLEGYGNGKFGVEDYVTREQVAAVIYRTLQLEHKGPLKNPYNDISERSTMFPKEILALTERGIFKGNENGNFRPIAPLTRAEMAQILTRTFEFEVKRQHTFYDVPDNHWAKEAISALQSNKVVIGTGNGKFEPSAFVTREQYAKFLNQAIIHYHIKDEVDA</sequence>
<name>A0AAX2CDN9_9BACI</name>
<dbReference type="RefSeq" id="WP_011983940.1">
    <property type="nucleotide sequence ID" value="NZ_CP024096.1"/>
</dbReference>
<reference evidence="3 4" key="1">
    <citation type="submission" date="2016-08" db="EMBL/GenBank/DDBJ databases">
        <authorList>
            <person name="Loux V."/>
            <person name="Rue O."/>
        </authorList>
    </citation>
    <scope>NUCLEOTIDE SEQUENCE [LARGE SCALE GENOMIC DNA]</scope>
    <source>
        <strain evidence="3 4">AFSSA_08CEB44bac</strain>
    </source>
</reference>
<dbReference type="PROSITE" id="PS51272">
    <property type="entry name" value="SLH"/>
    <property type="match status" value="3"/>
</dbReference>
<dbReference type="AlphaFoldDB" id="A0AAX2CDN9"/>